<evidence type="ECO:0008006" key="3">
    <source>
        <dbReference type="Google" id="ProtNLM"/>
    </source>
</evidence>
<reference evidence="1 2" key="1">
    <citation type="submission" date="2021-02" db="EMBL/GenBank/DDBJ databases">
        <authorList>
            <person name="Vanwijnsberghe S."/>
        </authorList>
    </citation>
    <scope>NUCLEOTIDE SEQUENCE [LARGE SCALE GENOMIC DNA]</scope>
    <source>
        <strain evidence="1 2">R-69776</strain>
    </source>
</reference>
<dbReference type="EMBL" id="CAJNBH010000023">
    <property type="protein sequence ID" value="CAE6824356.1"/>
    <property type="molecule type" value="Genomic_DNA"/>
</dbReference>
<comment type="caution">
    <text evidence="1">The sequence shown here is derived from an EMBL/GenBank/DDBJ whole genome shotgun (WGS) entry which is preliminary data.</text>
</comment>
<name>A0ABM8SPS5_9BURK</name>
<keyword evidence="2" id="KW-1185">Reference proteome</keyword>
<evidence type="ECO:0000313" key="1">
    <source>
        <dbReference type="EMBL" id="CAE6824356.1"/>
    </source>
</evidence>
<proteinExistence type="predicted"/>
<dbReference type="Proteomes" id="UP000673821">
    <property type="component" value="Unassembled WGS sequence"/>
</dbReference>
<sequence length="534" mass="56913">MNANRRSALRRIAGTATALTGAVLWNVAQSANSPVFSVETFRREDEGPDWMAAFQRASNRLHELGGGHLRLAQDYYYLGRYCGSDVGGKILSKSLGNDVISTAWVIPSNVTIVGGRSTQIDLGGGPSEALGFKGTYNVLSAPLDREESTDVVALSLDPFLVSVKSPDQLRVGQTVRLAREAQLPGGTPSNEDAPNQFFTIRAISGNTVRFVELPAHRFDAAQDLVVRFLPGAADYPRRIFLENISFTTRSPLAYVLHSRTINSGWKNVTLGKKVNASWGTCQQVHSDGVVINADPLAQNALSIESTSDVEWGSLILNGNGSNNAVGGLFVDDHSRAIHFRRIFAQDFKRGGVTFMYGVDAVIDALTLSNCATLADPRRGFSAALSVGFPADGAGPTASTSNAMDPKYLVRNSGTTNVRIGKLRITGSSTVPIRSHDATLAIDQAYIEFASKPGGAPIVAGESGIARADPAYFPLGAQGNVQLGDVTIKTVSGVASTSYASNRNESFFQRGTGRVSASQLTIDGKRGALRVDDKE</sequence>
<gene>
    <name evidence="1" type="ORF">R69776_06308</name>
</gene>
<accession>A0ABM8SPS5</accession>
<protein>
    <recommendedName>
        <fullName evidence="3">Pectate lyase superfamily protein domain-containing protein</fullName>
    </recommendedName>
</protein>
<dbReference type="RefSeq" id="WP_200577011.1">
    <property type="nucleotide sequence ID" value="NZ_CAJNBH010000023.1"/>
</dbReference>
<dbReference type="SUPFAM" id="SSF51126">
    <property type="entry name" value="Pectin lyase-like"/>
    <property type="match status" value="1"/>
</dbReference>
<organism evidence="1 2">
    <name type="scientific">Paraburkholderia nemoris</name>
    <dbReference type="NCBI Taxonomy" id="2793076"/>
    <lineage>
        <taxon>Bacteria</taxon>
        <taxon>Pseudomonadati</taxon>
        <taxon>Pseudomonadota</taxon>
        <taxon>Betaproteobacteria</taxon>
        <taxon>Burkholderiales</taxon>
        <taxon>Burkholderiaceae</taxon>
        <taxon>Paraburkholderia</taxon>
    </lineage>
</organism>
<evidence type="ECO:0000313" key="2">
    <source>
        <dbReference type="Proteomes" id="UP000673821"/>
    </source>
</evidence>
<dbReference type="InterPro" id="IPR011050">
    <property type="entry name" value="Pectin_lyase_fold/virulence"/>
</dbReference>